<reference evidence="3" key="1">
    <citation type="submission" date="2016-10" db="EMBL/GenBank/DDBJ databases">
        <authorList>
            <person name="Varghese N."/>
            <person name="Submissions S."/>
        </authorList>
    </citation>
    <scope>NUCLEOTIDE SEQUENCE [LARGE SCALE GENOMIC DNA]</scope>
    <source>
        <strain evidence="3">BP1-148</strain>
    </source>
</reference>
<proteinExistence type="predicted"/>
<dbReference type="STRING" id="645274.SAMN04487901_1267"/>
<name>A0A1G8C5X2_9BACT</name>
<dbReference type="InterPro" id="IPR026898">
    <property type="entry name" value="PrsW"/>
</dbReference>
<accession>A0A1G8C5X2</accession>
<sequence>MQFVAALLPVVIYIFVVYKIDNFALISVRNLLLQVLYGMVTALVCFGLFQLTGEMLADEHSDYVNPVLEELVKGLPLLYLASRKKIVFFIDSVICGAAVGGGFSILENIFYLLFGHEMGLGTVLFRGLEVALVHMGCSAIVAAGLMLAVRIIERSRSRLGIKKSDIGMSVFLLMVAPVLHVFHNAFHFMPLVQFIFVFGTLGGLLMWTYYYDVNMIHRWLDKGLDKQFALLDSIKSGQLDKTQTGIFLESIKKKFPPEDFFDIICYVQLHVELSIAAKSRVMVRESGLAKDFPLTEENKELILSQYEEYKILEKRLGKLARMTIAPIVKYYPADYKAFEALRAECRKTNTSVSRPSVKQFLPKP</sequence>
<dbReference type="RefSeq" id="WP_091819255.1">
    <property type="nucleotide sequence ID" value="NZ_FNCQ01000026.1"/>
</dbReference>
<feature type="transmembrane region" description="Helical" evidence="1">
    <location>
        <begin position="131"/>
        <end position="152"/>
    </location>
</feature>
<gene>
    <name evidence="2" type="ORF">SAMN04487901_1267</name>
</gene>
<keyword evidence="1" id="KW-0812">Transmembrane</keyword>
<dbReference type="PANTHER" id="PTHR36844">
    <property type="entry name" value="PROTEASE PRSW"/>
    <property type="match status" value="1"/>
</dbReference>
<feature type="transmembrane region" description="Helical" evidence="1">
    <location>
        <begin position="31"/>
        <end position="51"/>
    </location>
</feature>
<dbReference type="PANTHER" id="PTHR36844:SF1">
    <property type="entry name" value="PROTEASE PRSW"/>
    <property type="match status" value="1"/>
</dbReference>
<keyword evidence="1" id="KW-0472">Membrane</keyword>
<feature type="transmembrane region" description="Helical" evidence="1">
    <location>
        <begin position="188"/>
        <end position="210"/>
    </location>
</feature>
<evidence type="ECO:0000313" key="3">
    <source>
        <dbReference type="Proteomes" id="UP000198779"/>
    </source>
</evidence>
<evidence type="ECO:0000256" key="1">
    <source>
        <dbReference type="SAM" id="Phobius"/>
    </source>
</evidence>
<feature type="transmembrane region" description="Helical" evidence="1">
    <location>
        <begin position="6"/>
        <end position="24"/>
    </location>
</feature>
<dbReference type="AlphaFoldDB" id="A0A1G8C5X2"/>
<dbReference type="GO" id="GO:0008233">
    <property type="term" value="F:peptidase activity"/>
    <property type="evidence" value="ECO:0007669"/>
    <property type="project" value="InterPro"/>
</dbReference>
<dbReference type="Pfam" id="PF13367">
    <property type="entry name" value="PrsW-protease"/>
    <property type="match status" value="1"/>
</dbReference>
<feature type="transmembrane region" description="Helical" evidence="1">
    <location>
        <begin position="88"/>
        <end position="111"/>
    </location>
</feature>
<dbReference type="Proteomes" id="UP000198779">
    <property type="component" value="Unassembled WGS sequence"/>
</dbReference>
<keyword evidence="3" id="KW-1185">Reference proteome</keyword>
<keyword evidence="1" id="KW-1133">Transmembrane helix</keyword>
<protein>
    <submittedName>
        <fullName evidence="2">Membrane proteinase PrsW, cleaves anti-sigma factor RsiW, M82 family</fullName>
    </submittedName>
</protein>
<dbReference type="EMBL" id="FNCQ01000026">
    <property type="protein sequence ID" value="SDH40743.1"/>
    <property type="molecule type" value="Genomic_DNA"/>
</dbReference>
<feature type="transmembrane region" description="Helical" evidence="1">
    <location>
        <begin position="164"/>
        <end position="182"/>
    </location>
</feature>
<organism evidence="2 3">
    <name type="scientific">Prevotella communis</name>
    <dbReference type="NCBI Taxonomy" id="2913614"/>
    <lineage>
        <taxon>Bacteria</taxon>
        <taxon>Pseudomonadati</taxon>
        <taxon>Bacteroidota</taxon>
        <taxon>Bacteroidia</taxon>
        <taxon>Bacteroidales</taxon>
        <taxon>Prevotellaceae</taxon>
        <taxon>Prevotella</taxon>
    </lineage>
</organism>
<evidence type="ECO:0000313" key="2">
    <source>
        <dbReference type="EMBL" id="SDH40743.1"/>
    </source>
</evidence>